<organism evidence="11 12">
    <name type="scientific">Fimbriimonas ginsengisoli Gsoil 348</name>
    <dbReference type="NCBI Taxonomy" id="661478"/>
    <lineage>
        <taxon>Bacteria</taxon>
        <taxon>Bacillati</taxon>
        <taxon>Armatimonadota</taxon>
        <taxon>Fimbriimonadia</taxon>
        <taxon>Fimbriimonadales</taxon>
        <taxon>Fimbriimonadaceae</taxon>
        <taxon>Fimbriimonas</taxon>
    </lineage>
</organism>
<evidence type="ECO:0000259" key="10">
    <source>
        <dbReference type="SMART" id="SM00478"/>
    </source>
</evidence>
<dbReference type="Gene3D" id="1.10.1670.10">
    <property type="entry name" value="Helix-hairpin-Helix base-excision DNA repair enzymes (C-terminal)"/>
    <property type="match status" value="1"/>
</dbReference>
<keyword evidence="4" id="KW-0378">Hydrolase</keyword>
<proteinExistence type="inferred from homology"/>
<dbReference type="InterPro" id="IPR052054">
    <property type="entry name" value="Oxidative_DNA_repair_enzyme"/>
</dbReference>
<keyword evidence="3" id="KW-0227">DNA damage</keyword>
<feature type="domain" description="HhH-GPD" evidence="10">
    <location>
        <begin position="121"/>
        <end position="292"/>
    </location>
</feature>
<dbReference type="GO" id="GO:0140078">
    <property type="term" value="F:class I DNA-(apurinic or apyrimidinic site) endonuclease activity"/>
    <property type="evidence" value="ECO:0007669"/>
    <property type="project" value="UniProtKB-EC"/>
</dbReference>
<reference evidence="11 12" key="1">
    <citation type="journal article" date="2014" name="PLoS ONE">
        <title>The first complete genome sequence of the class fimbriimonadia in the phylum armatimonadetes.</title>
        <authorList>
            <person name="Hu Z.Y."/>
            <person name="Wang Y.Z."/>
            <person name="Im W.T."/>
            <person name="Wang S.Y."/>
            <person name="Zhao G.P."/>
            <person name="Zheng H.J."/>
            <person name="Quan Z.X."/>
        </authorList>
    </citation>
    <scope>NUCLEOTIDE SEQUENCE [LARGE SCALE GENOMIC DNA]</scope>
    <source>
        <strain evidence="11">Gsoil 348</strain>
    </source>
</reference>
<dbReference type="HOGENOM" id="CLU_027543_3_2_0"/>
<dbReference type="InterPro" id="IPR023170">
    <property type="entry name" value="HhH_base_excis_C"/>
</dbReference>
<dbReference type="SUPFAM" id="SSF55945">
    <property type="entry name" value="TATA-box binding protein-like"/>
    <property type="match status" value="1"/>
</dbReference>
<dbReference type="InterPro" id="IPR012904">
    <property type="entry name" value="OGG_N"/>
</dbReference>
<evidence type="ECO:0000256" key="1">
    <source>
        <dbReference type="ARBA" id="ARBA00010679"/>
    </source>
</evidence>
<dbReference type="InterPro" id="IPR011257">
    <property type="entry name" value="DNA_glycosylase"/>
</dbReference>
<dbReference type="Gene3D" id="1.10.340.30">
    <property type="entry name" value="Hypothetical protein, domain 2"/>
    <property type="match status" value="1"/>
</dbReference>
<comment type="similarity">
    <text evidence="1">Belongs to the type-1 OGG1 family.</text>
</comment>
<dbReference type="GO" id="GO:0003684">
    <property type="term" value="F:damaged DNA binding"/>
    <property type="evidence" value="ECO:0007669"/>
    <property type="project" value="InterPro"/>
</dbReference>
<dbReference type="InterPro" id="IPR003265">
    <property type="entry name" value="HhH-GPD_domain"/>
</dbReference>
<evidence type="ECO:0000256" key="3">
    <source>
        <dbReference type="ARBA" id="ARBA00022763"/>
    </source>
</evidence>
<dbReference type="GO" id="GO:0006285">
    <property type="term" value="P:base-excision repair, AP site formation"/>
    <property type="evidence" value="ECO:0007669"/>
    <property type="project" value="TreeGrafter"/>
</dbReference>
<dbReference type="RefSeq" id="WP_025229204.1">
    <property type="nucleotide sequence ID" value="NZ_CP007139.1"/>
</dbReference>
<dbReference type="EMBL" id="CP007139">
    <property type="protein sequence ID" value="AIE86863.1"/>
    <property type="molecule type" value="Genomic_DNA"/>
</dbReference>
<accession>A0A068NTI2</accession>
<evidence type="ECO:0000256" key="8">
    <source>
        <dbReference type="ARBA" id="ARBA00023295"/>
    </source>
</evidence>
<dbReference type="KEGG" id="fgi:OP10G_3495"/>
<evidence type="ECO:0000256" key="9">
    <source>
        <dbReference type="ARBA" id="ARBA00044632"/>
    </source>
</evidence>
<dbReference type="Pfam" id="PF00730">
    <property type="entry name" value="HhH-GPD"/>
    <property type="match status" value="1"/>
</dbReference>
<dbReference type="EC" id="4.2.99.18" evidence="2"/>
<dbReference type="PANTHER" id="PTHR10242">
    <property type="entry name" value="8-OXOGUANINE DNA GLYCOSYLASE"/>
    <property type="match status" value="1"/>
</dbReference>
<evidence type="ECO:0000256" key="6">
    <source>
        <dbReference type="ARBA" id="ARBA00023239"/>
    </source>
</evidence>
<name>A0A068NTI2_FIMGI</name>
<dbReference type="Proteomes" id="UP000027982">
    <property type="component" value="Chromosome"/>
</dbReference>
<sequence>MGGAPYSFEIEIPRRYFDVGLSASSGQMFRWKQTANSEWVGANGKHWFRVRVLDGREAYRVESSGPPTVFQSLFRLDWDAADVTETLTRLGPELEPYLQAMPGLRLTRSGDAVETFFSFLCSANNHISRITGMVNHLAAYGPRLEVVDVIDLHRFPRVATLAKVEEAELREKGFGYRAATITQIARELESRGGEAYLRSLGAMPYERAQIELLGFKGIGRKLADCIALFGLDHTEAVPIDTHIWQAATRLYFPHWQGTALTDRKYEEASAFIRNRFGRLAGWAQQALFYENVVNWRTRK</sequence>
<keyword evidence="5" id="KW-0234">DNA repair</keyword>
<keyword evidence="6" id="KW-0456">Lyase</keyword>
<keyword evidence="7" id="KW-0511">Multifunctional enzyme</keyword>
<dbReference type="PANTHER" id="PTHR10242:SF2">
    <property type="entry name" value="N-GLYCOSYLASE_DNA LYASE"/>
    <property type="match status" value="1"/>
</dbReference>
<comment type="catalytic activity">
    <reaction evidence="9">
        <text>2'-deoxyribonucleotide-(2'-deoxyribose 5'-phosphate)-2'-deoxyribonucleotide-DNA = a 3'-end 2'-deoxyribonucleotide-(2,3-dehydro-2,3-deoxyribose 5'-phosphate)-DNA + a 5'-end 5'-phospho-2'-deoxyribonucleoside-DNA + H(+)</text>
        <dbReference type="Rhea" id="RHEA:66592"/>
        <dbReference type="Rhea" id="RHEA-COMP:13180"/>
        <dbReference type="Rhea" id="RHEA-COMP:16897"/>
        <dbReference type="Rhea" id="RHEA-COMP:17067"/>
        <dbReference type="ChEBI" id="CHEBI:15378"/>
        <dbReference type="ChEBI" id="CHEBI:136412"/>
        <dbReference type="ChEBI" id="CHEBI:157695"/>
        <dbReference type="ChEBI" id="CHEBI:167181"/>
        <dbReference type="EC" id="4.2.99.18"/>
    </reaction>
</comment>
<keyword evidence="8" id="KW-0326">Glycosidase</keyword>
<evidence type="ECO:0000313" key="12">
    <source>
        <dbReference type="Proteomes" id="UP000027982"/>
    </source>
</evidence>
<keyword evidence="12" id="KW-1185">Reference proteome</keyword>
<gene>
    <name evidence="11" type="ORF">OP10G_3495</name>
</gene>
<dbReference type="GO" id="GO:0006289">
    <property type="term" value="P:nucleotide-excision repair"/>
    <property type="evidence" value="ECO:0007669"/>
    <property type="project" value="InterPro"/>
</dbReference>
<evidence type="ECO:0000256" key="4">
    <source>
        <dbReference type="ARBA" id="ARBA00022801"/>
    </source>
</evidence>
<protein>
    <recommendedName>
        <fullName evidence="2">DNA-(apurinic or apyrimidinic site) lyase</fullName>
        <ecNumber evidence="2">4.2.99.18</ecNumber>
    </recommendedName>
</protein>
<dbReference type="SUPFAM" id="SSF48150">
    <property type="entry name" value="DNA-glycosylase"/>
    <property type="match status" value="1"/>
</dbReference>
<evidence type="ECO:0000256" key="5">
    <source>
        <dbReference type="ARBA" id="ARBA00023204"/>
    </source>
</evidence>
<evidence type="ECO:0000313" key="11">
    <source>
        <dbReference type="EMBL" id="AIE86863.1"/>
    </source>
</evidence>
<dbReference type="eggNOG" id="COG0122">
    <property type="taxonomic scope" value="Bacteria"/>
</dbReference>
<dbReference type="STRING" id="661478.OP10G_3495"/>
<dbReference type="SMART" id="SM00478">
    <property type="entry name" value="ENDO3c"/>
    <property type="match status" value="1"/>
</dbReference>
<dbReference type="GO" id="GO:0034039">
    <property type="term" value="F:8-oxo-7,8-dihydroguanine DNA N-glycosylase activity"/>
    <property type="evidence" value="ECO:0007669"/>
    <property type="project" value="TreeGrafter"/>
</dbReference>
<dbReference type="Pfam" id="PF07934">
    <property type="entry name" value="OGG_N"/>
    <property type="match status" value="1"/>
</dbReference>
<evidence type="ECO:0000256" key="7">
    <source>
        <dbReference type="ARBA" id="ARBA00023268"/>
    </source>
</evidence>
<dbReference type="CDD" id="cd00056">
    <property type="entry name" value="ENDO3c"/>
    <property type="match status" value="1"/>
</dbReference>
<dbReference type="Gene3D" id="3.30.310.40">
    <property type="match status" value="1"/>
</dbReference>
<dbReference type="AlphaFoldDB" id="A0A068NTI2"/>
<evidence type="ECO:0000256" key="2">
    <source>
        <dbReference type="ARBA" id="ARBA00012720"/>
    </source>
</evidence>